<dbReference type="SUPFAM" id="SSF54928">
    <property type="entry name" value="RNA-binding domain, RBD"/>
    <property type="match status" value="1"/>
</dbReference>
<evidence type="ECO:0000313" key="2">
    <source>
        <dbReference type="EMBL" id="ORC92801.1"/>
    </source>
</evidence>
<evidence type="ECO:0008006" key="4">
    <source>
        <dbReference type="Google" id="ProtNLM"/>
    </source>
</evidence>
<evidence type="ECO:0000313" key="3">
    <source>
        <dbReference type="Proteomes" id="UP000192257"/>
    </source>
</evidence>
<gene>
    <name evidence="2" type="ORF">TM35_000021270</name>
</gene>
<dbReference type="VEuPathDB" id="TriTrypDB:TM35_000021270"/>
<protein>
    <recommendedName>
        <fullName evidence="4">RNA-binding protein</fullName>
    </recommendedName>
</protein>
<dbReference type="Proteomes" id="UP000192257">
    <property type="component" value="Unassembled WGS sequence"/>
</dbReference>
<accession>A0A1X0P7J1</accession>
<organism evidence="2 3">
    <name type="scientific">Trypanosoma theileri</name>
    <dbReference type="NCBI Taxonomy" id="67003"/>
    <lineage>
        <taxon>Eukaryota</taxon>
        <taxon>Discoba</taxon>
        <taxon>Euglenozoa</taxon>
        <taxon>Kinetoplastea</taxon>
        <taxon>Metakinetoplastina</taxon>
        <taxon>Trypanosomatida</taxon>
        <taxon>Trypanosomatidae</taxon>
        <taxon>Trypanosoma</taxon>
    </lineage>
</organism>
<dbReference type="InterPro" id="IPR035979">
    <property type="entry name" value="RBD_domain_sf"/>
</dbReference>
<feature type="compositionally biased region" description="Polar residues" evidence="1">
    <location>
        <begin position="232"/>
        <end position="244"/>
    </location>
</feature>
<sequence length="282" mass="30247">MPLDLVGRLHRTVYIDGCPAAVRDDLLRLLVAKCGAIDGWDVAGERLVVVFRSVNSISTAVSFSGTAFGDLTARLLLWVATDTPPAGVAQQLAITASGMAADSSIATTGPAAAGGGGTARTAEEMRAAREAREKRLAAIRSELATDIEEAESAESYEVKRRDLCVRQMKALCTLTAHALEKAEKSLEESTIHLHASQQLLEDLRKGKHQSSGKTPTEQMQTTTTITLDSTTSNLSQPETISGNTEPERPSVLGERVDVAQRVEEMVAAAEDIGKRHNRSRKN</sequence>
<evidence type="ECO:0000256" key="1">
    <source>
        <dbReference type="SAM" id="MobiDB-lite"/>
    </source>
</evidence>
<dbReference type="GeneID" id="39981225"/>
<name>A0A1X0P7J1_9TRYP</name>
<reference evidence="2 3" key="1">
    <citation type="submission" date="2017-03" db="EMBL/GenBank/DDBJ databases">
        <title>An alternative strategy for trypanosome survival in the mammalian bloodstream revealed through genome and transcriptome analysis of the ubiquitous bovine parasite Trypanosoma (Megatrypanum) theileri.</title>
        <authorList>
            <person name="Kelly S."/>
            <person name="Ivens A."/>
            <person name="Mott A."/>
            <person name="O'Neill E."/>
            <person name="Emms D."/>
            <person name="Macleod O."/>
            <person name="Voorheis P."/>
            <person name="Matthews J."/>
            <person name="Matthews K."/>
            <person name="Carrington M."/>
        </authorList>
    </citation>
    <scope>NUCLEOTIDE SEQUENCE [LARGE SCALE GENOMIC DNA]</scope>
    <source>
        <strain evidence="2">Edinburgh</strain>
    </source>
</reference>
<dbReference type="RefSeq" id="XP_028886867.1">
    <property type="nucleotide sequence ID" value="XM_029021445.1"/>
</dbReference>
<dbReference type="OrthoDB" id="272601at2759"/>
<dbReference type="GO" id="GO:0003676">
    <property type="term" value="F:nucleic acid binding"/>
    <property type="evidence" value="ECO:0007669"/>
    <property type="project" value="InterPro"/>
</dbReference>
<comment type="caution">
    <text evidence="2">The sequence shown here is derived from an EMBL/GenBank/DDBJ whole genome shotgun (WGS) entry which is preliminary data.</text>
</comment>
<feature type="compositionally biased region" description="Low complexity" evidence="1">
    <location>
        <begin position="214"/>
        <end position="231"/>
    </location>
</feature>
<keyword evidence="3" id="KW-1185">Reference proteome</keyword>
<dbReference type="EMBL" id="NBCO01000002">
    <property type="protein sequence ID" value="ORC92801.1"/>
    <property type="molecule type" value="Genomic_DNA"/>
</dbReference>
<proteinExistence type="predicted"/>
<feature type="region of interest" description="Disordered" evidence="1">
    <location>
        <begin position="204"/>
        <end position="252"/>
    </location>
</feature>
<dbReference type="AlphaFoldDB" id="A0A1X0P7J1"/>